<comment type="caution">
    <text evidence="1">The sequence shown here is derived from an EMBL/GenBank/DDBJ whole genome shotgun (WGS) entry which is preliminary data.</text>
</comment>
<dbReference type="SUPFAM" id="SSF53335">
    <property type="entry name" value="S-adenosyl-L-methionine-dependent methyltransferases"/>
    <property type="match status" value="1"/>
</dbReference>
<protein>
    <recommendedName>
        <fullName evidence="3">Methyltransferase</fullName>
    </recommendedName>
</protein>
<dbReference type="Proteomes" id="UP000585327">
    <property type="component" value="Unassembled WGS sequence"/>
</dbReference>
<dbReference type="AlphaFoldDB" id="A0A838YX28"/>
<evidence type="ECO:0000313" key="1">
    <source>
        <dbReference type="EMBL" id="MBA4724048.1"/>
    </source>
</evidence>
<reference evidence="1 2" key="1">
    <citation type="submission" date="2020-06" db="EMBL/GenBank/DDBJ databases">
        <title>Dysbiosis in marine aquaculture revealed through microbiome analysis: reverse ecology for environmental sustainability.</title>
        <authorList>
            <person name="Haro-Moreno J.M."/>
            <person name="Coutinho F.H."/>
            <person name="Zaragoza-Solas A."/>
            <person name="Picazo A."/>
            <person name="Almagro-Moreno S."/>
            <person name="Lopez-Perez M."/>
        </authorList>
    </citation>
    <scope>NUCLEOTIDE SEQUENCE [LARGE SCALE GENOMIC DNA]</scope>
    <source>
        <strain evidence="1">MCMED-G42</strain>
    </source>
</reference>
<proteinExistence type="predicted"/>
<evidence type="ECO:0008006" key="3">
    <source>
        <dbReference type="Google" id="ProtNLM"/>
    </source>
</evidence>
<dbReference type="InterPro" id="IPR029063">
    <property type="entry name" value="SAM-dependent_MTases_sf"/>
</dbReference>
<dbReference type="EMBL" id="JACETM010000017">
    <property type="protein sequence ID" value="MBA4724048.1"/>
    <property type="molecule type" value="Genomic_DNA"/>
</dbReference>
<accession>A0A838YX28</accession>
<gene>
    <name evidence="1" type="ORF">H2021_02405</name>
</gene>
<sequence length="361" mass="41628">MSKNRFYDSRLSYLSFVQNTNEKKIISKKIYPYIEKLPKKKVTRFLDAGIGDGTITSNIIKRFHDVHPNSLLLITGKEISFEDVFNSLIKFPDRFVEHPKLAITLTNMKFAELGLLSPTNENLPIIKKNIVLKGKNAYEFEQQLEKLDSFINKNWGFDIDDNGRTAYVRPCLINIYREDCKELIEKNIPKTHKKNEYDFILASQAYRSRSLTKSKIANVIKPLACALKKNGTLIITHSAGNDSVTSILNNRFVKADLFPDDGRSILKFINQNKSLNGNTYQFSKPKNYSYSFRKIPSEIVNQMSSSSLDSKISNLFYIGQLSNDEKNLILDDQKKMNKLKKLILNQDRIIFNNEIFSIKKL</sequence>
<organism evidence="1 2">
    <name type="scientific">SAR86 cluster bacterium</name>
    <dbReference type="NCBI Taxonomy" id="2030880"/>
    <lineage>
        <taxon>Bacteria</taxon>
        <taxon>Pseudomonadati</taxon>
        <taxon>Pseudomonadota</taxon>
        <taxon>Gammaproteobacteria</taxon>
        <taxon>SAR86 cluster</taxon>
    </lineage>
</organism>
<name>A0A838YX28_9GAMM</name>
<evidence type="ECO:0000313" key="2">
    <source>
        <dbReference type="Proteomes" id="UP000585327"/>
    </source>
</evidence>
<dbReference type="Gene3D" id="3.40.50.150">
    <property type="entry name" value="Vaccinia Virus protein VP39"/>
    <property type="match status" value="1"/>
</dbReference>